<keyword evidence="3" id="KW-1185">Reference proteome</keyword>
<sequence>MTSQTDAFLADMLPRQEVAERAMLNGDAEVRRALWTKHDPVTLFGAAVPVRSGWADVDRTFGWVASRFSDLTDYRFELVAAEADGDLAYTIGFEHKTVRVHGEETTYTLRATHIYRRENGEWKIVHRHGDYVPSDQEA</sequence>
<dbReference type="InterPro" id="IPR032710">
    <property type="entry name" value="NTF2-like_dom_sf"/>
</dbReference>
<feature type="domain" description="DUF4440" evidence="1">
    <location>
        <begin position="20"/>
        <end position="124"/>
    </location>
</feature>
<dbReference type="RefSeq" id="WP_133850571.1">
    <property type="nucleotide sequence ID" value="NZ_SNXZ01000003.1"/>
</dbReference>
<evidence type="ECO:0000259" key="1">
    <source>
        <dbReference type="Pfam" id="PF14534"/>
    </source>
</evidence>
<dbReference type="AlphaFoldDB" id="A0A4R6SE86"/>
<dbReference type="InterPro" id="IPR027843">
    <property type="entry name" value="DUF4440"/>
</dbReference>
<accession>A0A4R6SE86</accession>
<dbReference type="Gene3D" id="3.10.450.50">
    <property type="match status" value="1"/>
</dbReference>
<evidence type="ECO:0000313" key="2">
    <source>
        <dbReference type="EMBL" id="TDP97356.1"/>
    </source>
</evidence>
<organism evidence="2 3">
    <name type="scientific">Labedaea rhizosphaerae</name>
    <dbReference type="NCBI Taxonomy" id="598644"/>
    <lineage>
        <taxon>Bacteria</taxon>
        <taxon>Bacillati</taxon>
        <taxon>Actinomycetota</taxon>
        <taxon>Actinomycetes</taxon>
        <taxon>Pseudonocardiales</taxon>
        <taxon>Pseudonocardiaceae</taxon>
        <taxon>Labedaea</taxon>
    </lineage>
</organism>
<name>A0A4R6SE86_LABRH</name>
<dbReference type="EMBL" id="SNXZ01000003">
    <property type="protein sequence ID" value="TDP97356.1"/>
    <property type="molecule type" value="Genomic_DNA"/>
</dbReference>
<dbReference type="OrthoDB" id="1551077at2"/>
<dbReference type="GO" id="GO:0016853">
    <property type="term" value="F:isomerase activity"/>
    <property type="evidence" value="ECO:0007669"/>
    <property type="project" value="UniProtKB-KW"/>
</dbReference>
<reference evidence="2 3" key="1">
    <citation type="submission" date="2019-03" db="EMBL/GenBank/DDBJ databases">
        <title>Genomic Encyclopedia of Type Strains, Phase IV (KMG-IV): sequencing the most valuable type-strain genomes for metagenomic binning, comparative biology and taxonomic classification.</title>
        <authorList>
            <person name="Goeker M."/>
        </authorList>
    </citation>
    <scope>NUCLEOTIDE SEQUENCE [LARGE SCALE GENOMIC DNA]</scope>
    <source>
        <strain evidence="2 3">DSM 45361</strain>
    </source>
</reference>
<dbReference type="Proteomes" id="UP000295444">
    <property type="component" value="Unassembled WGS sequence"/>
</dbReference>
<protein>
    <submittedName>
        <fullName evidence="2">Ketosteroid isomerase-like protein</fullName>
    </submittedName>
</protein>
<dbReference type="SUPFAM" id="SSF54427">
    <property type="entry name" value="NTF2-like"/>
    <property type="match status" value="1"/>
</dbReference>
<comment type="caution">
    <text evidence="2">The sequence shown here is derived from an EMBL/GenBank/DDBJ whole genome shotgun (WGS) entry which is preliminary data.</text>
</comment>
<gene>
    <name evidence="2" type="ORF">EV186_103320</name>
</gene>
<proteinExistence type="predicted"/>
<keyword evidence="2" id="KW-0413">Isomerase</keyword>
<evidence type="ECO:0000313" key="3">
    <source>
        <dbReference type="Proteomes" id="UP000295444"/>
    </source>
</evidence>
<dbReference type="Pfam" id="PF14534">
    <property type="entry name" value="DUF4440"/>
    <property type="match status" value="1"/>
</dbReference>